<protein>
    <submittedName>
        <fullName evidence="2">Uncharacterized protein</fullName>
    </submittedName>
</protein>
<feature type="region of interest" description="Disordered" evidence="1">
    <location>
        <begin position="19"/>
        <end position="51"/>
    </location>
</feature>
<accession>A0A6J4JWN0</accession>
<name>A0A6J4JWN0_9CHLR</name>
<feature type="non-terminal residue" evidence="2">
    <location>
        <position position="110"/>
    </location>
</feature>
<dbReference type="EMBL" id="CADCTK010000925">
    <property type="protein sequence ID" value="CAA9289308.1"/>
    <property type="molecule type" value="Genomic_DNA"/>
</dbReference>
<evidence type="ECO:0000256" key="1">
    <source>
        <dbReference type="SAM" id="MobiDB-lite"/>
    </source>
</evidence>
<feature type="non-terminal residue" evidence="2">
    <location>
        <position position="1"/>
    </location>
</feature>
<gene>
    <name evidence="2" type="ORF">AVDCRST_MAG26-3971</name>
</gene>
<dbReference type="AlphaFoldDB" id="A0A6J4JWN0"/>
<proteinExistence type="predicted"/>
<evidence type="ECO:0000313" key="2">
    <source>
        <dbReference type="EMBL" id="CAA9289308.1"/>
    </source>
</evidence>
<feature type="compositionally biased region" description="Basic and acidic residues" evidence="1">
    <location>
        <begin position="32"/>
        <end position="43"/>
    </location>
</feature>
<reference evidence="2" key="1">
    <citation type="submission" date="2020-02" db="EMBL/GenBank/DDBJ databases">
        <authorList>
            <person name="Meier V. D."/>
        </authorList>
    </citation>
    <scope>NUCLEOTIDE SEQUENCE</scope>
    <source>
        <strain evidence="2">AVDCRST_MAG26</strain>
    </source>
</reference>
<organism evidence="2">
    <name type="scientific">uncultured Chloroflexia bacterium</name>
    <dbReference type="NCBI Taxonomy" id="1672391"/>
    <lineage>
        <taxon>Bacteria</taxon>
        <taxon>Bacillati</taxon>
        <taxon>Chloroflexota</taxon>
        <taxon>Chloroflexia</taxon>
        <taxon>environmental samples</taxon>
    </lineage>
</organism>
<sequence>SRLDLVDDDLAALVLDRGNLRHPSPLSPRADAAGRHADPDRRVSGLAPRHRARASLSIPGLRPRAALCPAGYRLLDGGDGCDCAAGYRRLPPADAGLRAWAAPGKRAGWL</sequence>